<keyword evidence="5 8" id="KW-0804">Transcription</keyword>
<evidence type="ECO:0000256" key="5">
    <source>
        <dbReference type="PIRNR" id="PIRNR005586"/>
    </source>
</evidence>
<gene>
    <name evidence="11" type="ORF">GCM10007112_13030</name>
    <name evidence="10" type="ORF">Vsou_25910</name>
</gene>
<keyword evidence="13" id="KW-1185">Reference proteome</keyword>
<dbReference type="InterPro" id="IPR006288">
    <property type="entry name" value="TFS"/>
</dbReference>
<keyword evidence="2 7" id="KW-0863">Zinc-finger</keyword>
<evidence type="ECO:0000256" key="3">
    <source>
        <dbReference type="ARBA" id="ARBA00022833"/>
    </source>
</evidence>
<evidence type="ECO:0000313" key="11">
    <source>
        <dbReference type="EMBL" id="GGI77592.1"/>
    </source>
</evidence>
<feature type="binding site" evidence="6">
    <location>
        <position position="101"/>
    </location>
    <ligand>
        <name>Zn(2+)</name>
        <dbReference type="ChEBI" id="CHEBI:29105"/>
        <label>2</label>
    </ligand>
</feature>
<feature type="binding site" evidence="6">
    <location>
        <position position="26"/>
    </location>
    <ligand>
        <name>Zn(2+)</name>
        <dbReference type="ChEBI" id="CHEBI:29105"/>
        <label>1</label>
    </ligand>
</feature>
<keyword evidence="3 6" id="KW-0862">Zinc</keyword>
<keyword evidence="4" id="KW-0805">Transcription regulation</keyword>
<protein>
    <submittedName>
        <fullName evidence="11">Transcription factor S</fullName>
    </submittedName>
</protein>
<evidence type="ECO:0000256" key="8">
    <source>
        <dbReference type="RuleBase" id="RU003474"/>
    </source>
</evidence>
<dbReference type="EMBL" id="BMNM01000004">
    <property type="protein sequence ID" value="GGI77592.1"/>
    <property type="molecule type" value="Genomic_DNA"/>
</dbReference>
<dbReference type="SMART" id="SM00661">
    <property type="entry name" value="RPOL9"/>
    <property type="match status" value="1"/>
</dbReference>
<feature type="binding site" evidence="6">
    <location>
        <position position="76"/>
    </location>
    <ligand>
        <name>Zn(2+)</name>
        <dbReference type="ChEBI" id="CHEBI:29105"/>
        <label>2</label>
    </ligand>
</feature>
<evidence type="ECO:0000313" key="13">
    <source>
        <dbReference type="Proteomes" id="UP001060771"/>
    </source>
</evidence>
<dbReference type="Gene3D" id="2.20.25.10">
    <property type="match status" value="1"/>
</dbReference>
<feature type="zinc finger region" description="C4-type" evidence="7">
    <location>
        <begin position="6"/>
        <end position="29"/>
    </location>
</feature>
<dbReference type="CDD" id="cd10511">
    <property type="entry name" value="Zn-ribbon_TFS"/>
    <property type="match status" value="1"/>
</dbReference>
<reference evidence="10" key="4">
    <citation type="journal article" date="2023" name="Microbiol. Resour. Announc.">
        <title>Complete Genome Sequence of Vulcanisaeta souniana Strain IC-059, a Hyperthermophilic Archaeon Isolated from Hot Spring Water in Japan.</title>
        <authorList>
            <person name="Kato S."/>
            <person name="Itoh T."/>
            <person name="Wu L."/>
            <person name="Ma J."/>
            <person name="Ohkuma M."/>
        </authorList>
    </citation>
    <scope>NUCLEOTIDE SEQUENCE</scope>
    <source>
        <strain evidence="10">JCM 11219</strain>
    </source>
</reference>
<dbReference type="OrthoDB" id="72957at2157"/>
<reference evidence="13" key="3">
    <citation type="submission" date="2022-09" db="EMBL/GenBank/DDBJ databases">
        <title>Complete genome sequence of Vulcanisaeta souniana.</title>
        <authorList>
            <person name="Kato S."/>
            <person name="Itoh T."/>
            <person name="Ohkuma M."/>
        </authorList>
    </citation>
    <scope>NUCLEOTIDE SEQUENCE [LARGE SCALE GENOMIC DNA]</scope>
    <source>
        <strain evidence="13">JCM 11219</strain>
    </source>
</reference>
<name>A0A830E1M4_9CREN</name>
<sequence length="112" mass="12844">MAIKFCPRCRSMMVLAKEGGRAFWRCPKCGYTEEVDSGNAKLVEKTTLSKKDDKPIVLAKTGEEALPKVRKTCPKCGNDEAYFWVQQTRAADEPPTRFYKCTKCGHVWREYE</sequence>
<accession>A0A830E1M4</accession>
<dbReference type="InterPro" id="IPR001529">
    <property type="entry name" value="Zn_ribbon_RPB9"/>
</dbReference>
<dbReference type="InterPro" id="IPR001222">
    <property type="entry name" value="Znf_TFIIS"/>
</dbReference>
<dbReference type="GO" id="GO:0008270">
    <property type="term" value="F:zinc ion binding"/>
    <property type="evidence" value="ECO:0007669"/>
    <property type="project" value="UniProtKB-KW"/>
</dbReference>
<dbReference type="AlphaFoldDB" id="A0A830E1M4"/>
<proteinExistence type="inferred from homology"/>
<reference evidence="11" key="2">
    <citation type="submission" date="2020-09" db="EMBL/GenBank/DDBJ databases">
        <authorList>
            <person name="Sun Q."/>
            <person name="Ohkuma M."/>
        </authorList>
    </citation>
    <scope>NUCLEOTIDE SEQUENCE</scope>
    <source>
        <strain evidence="11">JCM 11219</strain>
    </source>
</reference>
<reference evidence="11" key="1">
    <citation type="journal article" date="2014" name="Int. J. Syst. Evol. Microbiol.">
        <title>Complete genome sequence of Corynebacterium casei LMG S-19264T (=DSM 44701T), isolated from a smear-ripened cheese.</title>
        <authorList>
            <consortium name="US DOE Joint Genome Institute (JGI-PGF)"/>
            <person name="Walter F."/>
            <person name="Albersmeier A."/>
            <person name="Kalinowski J."/>
            <person name="Ruckert C."/>
        </authorList>
    </citation>
    <scope>NUCLEOTIDE SEQUENCE</scope>
    <source>
        <strain evidence="11">JCM 11219</strain>
    </source>
</reference>
<keyword evidence="1 6" id="KW-0479">Metal-binding</keyword>
<dbReference type="PROSITE" id="PS00466">
    <property type="entry name" value="ZF_TFIIS_1"/>
    <property type="match status" value="1"/>
</dbReference>
<feature type="binding site" evidence="6">
    <location>
        <position position="29"/>
    </location>
    <ligand>
        <name>Zn(2+)</name>
        <dbReference type="ChEBI" id="CHEBI:29105"/>
        <label>1</label>
    </ligand>
</feature>
<evidence type="ECO:0000259" key="9">
    <source>
        <dbReference type="PROSITE" id="PS51133"/>
    </source>
</evidence>
<feature type="binding site" evidence="6">
    <location>
        <position position="73"/>
    </location>
    <ligand>
        <name>Zn(2+)</name>
        <dbReference type="ChEBI" id="CHEBI:29105"/>
        <label>2</label>
    </ligand>
</feature>
<feature type="binding site" evidence="6">
    <location>
        <position position="6"/>
    </location>
    <ligand>
        <name>Zn(2+)</name>
        <dbReference type="ChEBI" id="CHEBI:29105"/>
        <label>1</label>
    </ligand>
</feature>
<dbReference type="NCBIfam" id="TIGR01384">
    <property type="entry name" value="TFS_arch"/>
    <property type="match status" value="1"/>
</dbReference>
<dbReference type="PIRSF" id="PIRSF005586">
    <property type="entry name" value="RNApol_RpoM"/>
    <property type="match status" value="1"/>
</dbReference>
<dbReference type="GO" id="GO:0006355">
    <property type="term" value="P:regulation of DNA-templated transcription"/>
    <property type="evidence" value="ECO:0007669"/>
    <property type="project" value="InterPro"/>
</dbReference>
<evidence type="ECO:0000313" key="10">
    <source>
        <dbReference type="EMBL" id="BDR93498.1"/>
    </source>
</evidence>
<dbReference type="GO" id="GO:0006351">
    <property type="term" value="P:DNA-templated transcription"/>
    <property type="evidence" value="ECO:0007669"/>
    <property type="project" value="InterPro"/>
</dbReference>
<dbReference type="InterPro" id="IPR012164">
    <property type="entry name" value="Rpa12/Rpb9/Rpc10/TFS"/>
</dbReference>
<dbReference type="SUPFAM" id="SSF57783">
    <property type="entry name" value="Zinc beta-ribbon"/>
    <property type="match status" value="1"/>
</dbReference>
<dbReference type="Pfam" id="PF02150">
    <property type="entry name" value="Zn_ribbon_RPB9"/>
    <property type="match status" value="1"/>
</dbReference>
<evidence type="ECO:0000256" key="2">
    <source>
        <dbReference type="ARBA" id="ARBA00022771"/>
    </source>
</evidence>
<evidence type="ECO:0000256" key="7">
    <source>
        <dbReference type="PIRSR" id="PIRSR005586-2"/>
    </source>
</evidence>
<evidence type="ECO:0000256" key="6">
    <source>
        <dbReference type="PIRSR" id="PIRSR005586-1"/>
    </source>
</evidence>
<evidence type="ECO:0000313" key="12">
    <source>
        <dbReference type="Proteomes" id="UP000657075"/>
    </source>
</evidence>
<feature type="domain" description="TFIIS-type" evidence="9">
    <location>
        <begin position="69"/>
        <end position="109"/>
    </location>
</feature>
<evidence type="ECO:0000256" key="4">
    <source>
        <dbReference type="ARBA" id="ARBA00023015"/>
    </source>
</evidence>
<dbReference type="GO" id="GO:0003899">
    <property type="term" value="F:DNA-directed RNA polymerase activity"/>
    <property type="evidence" value="ECO:0007669"/>
    <property type="project" value="InterPro"/>
</dbReference>
<dbReference type="Proteomes" id="UP001060771">
    <property type="component" value="Chromosome"/>
</dbReference>
<dbReference type="Proteomes" id="UP000657075">
    <property type="component" value="Unassembled WGS sequence"/>
</dbReference>
<feature type="binding site" evidence="6">
    <location>
        <position position="9"/>
    </location>
    <ligand>
        <name>Zn(2+)</name>
        <dbReference type="ChEBI" id="CHEBI:29105"/>
        <label>1</label>
    </ligand>
</feature>
<dbReference type="PANTHER" id="PTHR11239:SF12">
    <property type="entry name" value="DNA-DIRECTED RNA POLYMERASE III SUBUNIT RPC10"/>
    <property type="match status" value="1"/>
</dbReference>
<dbReference type="Pfam" id="PF01096">
    <property type="entry name" value="Zn_ribbon_TFIIS"/>
    <property type="match status" value="1"/>
</dbReference>
<dbReference type="RefSeq" id="WP_188603203.1">
    <property type="nucleotide sequence ID" value="NZ_AP026830.1"/>
</dbReference>
<dbReference type="GeneID" id="76208130"/>
<comment type="similarity">
    <text evidence="5 8">Belongs to the archaeal rpoM/eukaryotic RPA12/RPB9/RPC11 RNA polymerase family.</text>
</comment>
<dbReference type="SMART" id="SM00440">
    <property type="entry name" value="ZnF_C2C2"/>
    <property type="match status" value="1"/>
</dbReference>
<dbReference type="PANTHER" id="PTHR11239">
    <property type="entry name" value="DNA-DIRECTED RNA POLYMERASE"/>
    <property type="match status" value="1"/>
</dbReference>
<organism evidence="11 12">
    <name type="scientific">Vulcanisaeta souniana JCM 11219</name>
    <dbReference type="NCBI Taxonomy" id="1293586"/>
    <lineage>
        <taxon>Archaea</taxon>
        <taxon>Thermoproteota</taxon>
        <taxon>Thermoprotei</taxon>
        <taxon>Thermoproteales</taxon>
        <taxon>Thermoproteaceae</taxon>
        <taxon>Vulcanisaeta</taxon>
    </lineage>
</organism>
<evidence type="ECO:0000256" key="1">
    <source>
        <dbReference type="ARBA" id="ARBA00022723"/>
    </source>
</evidence>
<dbReference type="EMBL" id="AP026830">
    <property type="protein sequence ID" value="BDR93498.1"/>
    <property type="molecule type" value="Genomic_DNA"/>
</dbReference>
<dbReference type="PROSITE" id="PS51133">
    <property type="entry name" value="ZF_TFIIS_2"/>
    <property type="match status" value="1"/>
</dbReference>
<feature type="binding site" evidence="6">
    <location>
        <position position="104"/>
    </location>
    <ligand>
        <name>Zn(2+)</name>
        <dbReference type="ChEBI" id="CHEBI:29105"/>
        <label>2</label>
    </ligand>
</feature>
<dbReference type="GO" id="GO:0003676">
    <property type="term" value="F:nucleic acid binding"/>
    <property type="evidence" value="ECO:0007669"/>
    <property type="project" value="InterPro"/>
</dbReference>